<feature type="region of interest" description="Disordered" evidence="1">
    <location>
        <begin position="1"/>
        <end position="82"/>
    </location>
</feature>
<protein>
    <recommendedName>
        <fullName evidence="2">F-box domain-containing protein</fullName>
    </recommendedName>
</protein>
<feature type="compositionally biased region" description="Basic and acidic residues" evidence="1">
    <location>
        <begin position="57"/>
        <end position="74"/>
    </location>
</feature>
<dbReference type="AlphaFoldDB" id="A0A7S2UA96"/>
<feature type="compositionally biased region" description="Low complexity" evidence="1">
    <location>
        <begin position="12"/>
        <end position="25"/>
    </location>
</feature>
<dbReference type="Gene3D" id="2.160.20.10">
    <property type="entry name" value="Single-stranded right-handed beta-helix, Pectin lyase-like"/>
    <property type="match status" value="1"/>
</dbReference>
<dbReference type="InterPro" id="IPR011050">
    <property type="entry name" value="Pectin_lyase_fold/virulence"/>
</dbReference>
<dbReference type="InterPro" id="IPR039448">
    <property type="entry name" value="Beta_helix"/>
</dbReference>
<dbReference type="Gene3D" id="1.20.1280.50">
    <property type="match status" value="1"/>
</dbReference>
<dbReference type="InterPro" id="IPR036047">
    <property type="entry name" value="F-box-like_dom_sf"/>
</dbReference>
<dbReference type="InterPro" id="IPR001810">
    <property type="entry name" value="F-box_dom"/>
</dbReference>
<accession>A0A7S2UA96</accession>
<gene>
    <name evidence="3" type="ORF">ASEP1449_LOCUS4854</name>
</gene>
<dbReference type="Pfam" id="PF13229">
    <property type="entry name" value="Beta_helix"/>
    <property type="match status" value="1"/>
</dbReference>
<proteinExistence type="predicted"/>
<dbReference type="SUPFAM" id="SSF51126">
    <property type="entry name" value="Pectin lyase-like"/>
    <property type="match status" value="1"/>
</dbReference>
<dbReference type="SUPFAM" id="SSF81383">
    <property type="entry name" value="F-box domain"/>
    <property type="match status" value="1"/>
</dbReference>
<sequence>MVKFRMPGVGSGSTRSIWSRSSSSDSFHDENSGAKQGNLRTSLTQFRPRRIMKRRSSPLDDHETTNHHCQEEHAGVLSYGNPSRRFRPAGRHFDQRYNNLDTAPLLSNVPHFDTRLEANDVFNWLHDEAPSDVLPRILLFAGPQTMVTLSTLNRSWNSLVMTQHIWKTACEELGKWSSGEEVPRCWVEHYKQNLCVPVDCFSVESAFEKAGSRPKDFMNNFPKCQEQRKNFRILLRPGTYVIRDPLMVHALQDTEITIETVPRSFQQQLNDEPSLCLPPPLTDEKKTVLDYLKCRSSMDGFERSESFVAEQDQAFREIQSLRRRHHPHQATIVLKTRKQNQPIIHVRCGVFRMNRVTLAHECTGTDIWNGNTAVHVQPPCTIQGHAIQIDRPNVRPTCYLSHVDIASNSGRGVVVIDGGAAHLKSCHIHHCAATGVYIGAPSSMATMERTDILRNGTGSRRRNNEIIPGHSGMYLEQGKVKIRDCNISHNALTGLSVISRQDAILVMEHSDLVSNGNIQLEMPPAGTLSYNSSVTRNNRISQRGVGRTRSGLVPKEISNSNNFPSTAGQERELTSVAHVGVGQNLRGDRDGMQIE</sequence>
<evidence type="ECO:0000256" key="1">
    <source>
        <dbReference type="SAM" id="MobiDB-lite"/>
    </source>
</evidence>
<feature type="domain" description="F-box" evidence="2">
    <location>
        <begin position="123"/>
        <end position="169"/>
    </location>
</feature>
<organism evidence="3">
    <name type="scientific">Attheya septentrionalis</name>
    <dbReference type="NCBI Taxonomy" id="420275"/>
    <lineage>
        <taxon>Eukaryota</taxon>
        <taxon>Sar</taxon>
        <taxon>Stramenopiles</taxon>
        <taxon>Ochrophyta</taxon>
        <taxon>Bacillariophyta</taxon>
        <taxon>Coscinodiscophyceae</taxon>
        <taxon>Chaetocerotophycidae</taxon>
        <taxon>Chaetocerotales</taxon>
        <taxon>Attheyaceae</taxon>
        <taxon>Attheya</taxon>
    </lineage>
</organism>
<name>A0A7S2UA96_9STRA</name>
<dbReference type="PROSITE" id="PS50181">
    <property type="entry name" value="FBOX"/>
    <property type="match status" value="1"/>
</dbReference>
<feature type="compositionally biased region" description="Basic residues" evidence="1">
    <location>
        <begin position="47"/>
        <end position="56"/>
    </location>
</feature>
<dbReference type="EMBL" id="HBHQ01007227">
    <property type="protein sequence ID" value="CAD9813029.1"/>
    <property type="molecule type" value="Transcribed_RNA"/>
</dbReference>
<feature type="compositionally biased region" description="Polar residues" evidence="1">
    <location>
        <begin position="33"/>
        <end position="45"/>
    </location>
</feature>
<reference evidence="3" key="1">
    <citation type="submission" date="2021-01" db="EMBL/GenBank/DDBJ databases">
        <authorList>
            <person name="Corre E."/>
            <person name="Pelletier E."/>
            <person name="Niang G."/>
            <person name="Scheremetjew M."/>
            <person name="Finn R."/>
            <person name="Kale V."/>
            <person name="Holt S."/>
            <person name="Cochrane G."/>
            <person name="Meng A."/>
            <person name="Brown T."/>
            <person name="Cohen L."/>
        </authorList>
    </citation>
    <scope>NUCLEOTIDE SEQUENCE</scope>
    <source>
        <strain evidence="3">CCMP2084</strain>
    </source>
</reference>
<dbReference type="InterPro" id="IPR012334">
    <property type="entry name" value="Pectin_lyas_fold"/>
</dbReference>
<evidence type="ECO:0000313" key="3">
    <source>
        <dbReference type="EMBL" id="CAD9813029.1"/>
    </source>
</evidence>
<evidence type="ECO:0000259" key="2">
    <source>
        <dbReference type="PROSITE" id="PS50181"/>
    </source>
</evidence>